<feature type="chain" id="PRO_5002895502" description="Lipoprotein" evidence="1">
    <location>
        <begin position="27"/>
        <end position="176"/>
    </location>
</feature>
<evidence type="ECO:0000313" key="3">
    <source>
        <dbReference type="Proteomes" id="UP000003165"/>
    </source>
</evidence>
<evidence type="ECO:0008006" key="4">
    <source>
        <dbReference type="Google" id="ProtNLM"/>
    </source>
</evidence>
<dbReference type="eggNOG" id="ENOG5031DNS">
    <property type="taxonomic scope" value="Bacteria"/>
</dbReference>
<comment type="caution">
    <text evidence="2">The sequence shown here is derived from an EMBL/GenBank/DDBJ whole genome shotgun (WGS) entry which is preliminary data.</text>
</comment>
<evidence type="ECO:0000256" key="1">
    <source>
        <dbReference type="SAM" id="SignalP"/>
    </source>
</evidence>
<protein>
    <recommendedName>
        <fullName evidence="4">Lipoprotein</fullName>
    </recommendedName>
</protein>
<evidence type="ECO:0000313" key="2">
    <source>
        <dbReference type="EMBL" id="EEG09851.1"/>
    </source>
</evidence>
<dbReference type="Proteomes" id="UP000003165">
    <property type="component" value="Unassembled WGS sequence"/>
</dbReference>
<keyword evidence="3" id="KW-1185">Reference proteome</keyword>
<sequence length="176" mass="20347" precursor="true">MSHRLPRLILATLALLTGCGTPSVQAYRDNTPRLDLYQFFGGHTRAWGMFRDRKGQLIKRFTVDIDGRREGDVLILEERFLYADGTRQQRNWRLEPKGDGKWRGTAADVVGEAEGEVAGNALHWRYNLRLPVDGREWTVHFDDWMFLLDDHAMLNSARMSKFGFGLGEVSLFFRKE</sequence>
<gene>
    <name evidence="2" type="ORF">FuraDRAFT_0867</name>
</gene>
<dbReference type="AlphaFoldDB" id="B9YZW8"/>
<dbReference type="RefSeq" id="WP_008952887.1">
    <property type="nucleotide sequence ID" value="NZ_ACIS01000002.1"/>
</dbReference>
<keyword evidence="1" id="KW-0732">Signal</keyword>
<name>B9YZW8_9NEIS</name>
<dbReference type="Pfam" id="PF12915">
    <property type="entry name" value="DUF3833"/>
    <property type="match status" value="1"/>
</dbReference>
<dbReference type="EMBL" id="ACIS01000002">
    <property type="protein sequence ID" value="EEG09851.1"/>
    <property type="molecule type" value="Genomic_DNA"/>
</dbReference>
<accession>B9YZW8</accession>
<dbReference type="PROSITE" id="PS51257">
    <property type="entry name" value="PROKAR_LIPOPROTEIN"/>
    <property type="match status" value="1"/>
</dbReference>
<feature type="signal peptide" evidence="1">
    <location>
        <begin position="1"/>
        <end position="26"/>
    </location>
</feature>
<dbReference type="InterPro" id="IPR024409">
    <property type="entry name" value="DUF3833"/>
</dbReference>
<proteinExistence type="predicted"/>
<reference evidence="2 3" key="1">
    <citation type="submission" date="2009-02" db="EMBL/GenBank/DDBJ databases">
        <title>Sequencing of the draft genome and assembly of Lutiella nitroferrum 2002.</title>
        <authorList>
            <consortium name="US DOE Joint Genome Institute (JGI-PGF)"/>
            <person name="Lucas S."/>
            <person name="Copeland A."/>
            <person name="Lapidus A."/>
            <person name="Glavina del Rio T."/>
            <person name="Tice H."/>
            <person name="Bruce D."/>
            <person name="Goodwin L."/>
            <person name="Pitluck S."/>
            <person name="Larimer F."/>
            <person name="Land M.L."/>
            <person name="Hauser L."/>
            <person name="Coates J.D."/>
        </authorList>
    </citation>
    <scope>NUCLEOTIDE SEQUENCE [LARGE SCALE GENOMIC DNA]</scope>
    <source>
        <strain evidence="2 3">2002</strain>
    </source>
</reference>
<organism evidence="2 3">
    <name type="scientific">Pseudogulbenkiania ferrooxidans 2002</name>
    <dbReference type="NCBI Taxonomy" id="279714"/>
    <lineage>
        <taxon>Bacteria</taxon>
        <taxon>Pseudomonadati</taxon>
        <taxon>Pseudomonadota</taxon>
        <taxon>Betaproteobacteria</taxon>
        <taxon>Neisseriales</taxon>
        <taxon>Chromobacteriaceae</taxon>
        <taxon>Pseudogulbenkiania</taxon>
    </lineage>
</organism>